<dbReference type="Pfam" id="PF20014">
    <property type="entry name" value="GAP1-M"/>
    <property type="match status" value="1"/>
</dbReference>
<gene>
    <name evidence="4" type="ORF">RM844_14585</name>
</gene>
<reference evidence="5" key="1">
    <citation type="submission" date="2023-07" db="EMBL/GenBank/DDBJ databases">
        <title>30 novel species of actinomycetes from the DSMZ collection.</title>
        <authorList>
            <person name="Nouioui I."/>
        </authorList>
    </citation>
    <scope>NUCLEOTIDE SEQUENCE [LARGE SCALE GENOMIC DNA]</scope>
    <source>
        <strain evidence="5">DSM 44915</strain>
    </source>
</reference>
<dbReference type="Proteomes" id="UP001183410">
    <property type="component" value="Unassembled WGS sequence"/>
</dbReference>
<evidence type="ECO:0000313" key="5">
    <source>
        <dbReference type="Proteomes" id="UP001183410"/>
    </source>
</evidence>
<dbReference type="InterPro" id="IPR045402">
    <property type="entry name" value="GAP1-N2"/>
</dbReference>
<organism evidence="4 5">
    <name type="scientific">Streptomyces chisholmiae</name>
    <dbReference type="NCBI Taxonomy" id="3075540"/>
    <lineage>
        <taxon>Bacteria</taxon>
        <taxon>Bacillati</taxon>
        <taxon>Actinomycetota</taxon>
        <taxon>Actinomycetes</taxon>
        <taxon>Kitasatosporales</taxon>
        <taxon>Streptomycetaceae</taxon>
        <taxon>Streptomyces</taxon>
    </lineage>
</organism>
<proteinExistence type="predicted"/>
<feature type="domain" description="GTPase-associated protein 1 middle" evidence="2">
    <location>
        <begin position="151"/>
        <end position="248"/>
    </location>
</feature>
<evidence type="ECO:0000259" key="2">
    <source>
        <dbReference type="Pfam" id="PF20014"/>
    </source>
</evidence>
<dbReference type="Pfam" id="PF20052">
    <property type="entry name" value="GAP1-C"/>
    <property type="match status" value="1"/>
</dbReference>
<evidence type="ECO:0000313" key="4">
    <source>
        <dbReference type="EMBL" id="MDT0267514.1"/>
    </source>
</evidence>
<feature type="domain" description="GTPase-associated protein 1 N-terminal" evidence="1">
    <location>
        <begin position="3"/>
        <end position="137"/>
    </location>
</feature>
<dbReference type="RefSeq" id="WP_311667574.1">
    <property type="nucleotide sequence ID" value="NZ_JAVREO010000007.1"/>
</dbReference>
<dbReference type="InterPro" id="IPR045401">
    <property type="entry name" value="GAP1-M"/>
</dbReference>
<protein>
    <submittedName>
        <fullName evidence="4">GTPase-associated protein 1-related protein</fullName>
    </submittedName>
</protein>
<evidence type="ECO:0000259" key="1">
    <source>
        <dbReference type="Pfam" id="PF20013"/>
    </source>
</evidence>
<accession>A0ABU2JSP1</accession>
<dbReference type="InterPro" id="IPR049532">
    <property type="entry name" value="GAP1-like_C"/>
</dbReference>
<sequence>MAFSQLYYTSCEHGLSGFSGYQFNAVSDGVSAETMREVEALTGYEPPRSMLYSDAPADLARCPVNLCHLPGETTLIARVRYLGRDPSQRFGNYFAHALASRDPETDSGRLLPIELWRSPVWAAATASGTRLPALERPPPAGPLTPATVEGFLRGHPHRERLPELLAAVIRALEADRTVLLVDATSDRVAHWFAAVSYLLPPPLARALSFATYLAKPERSRLRLVGTVPEAGVPTGPDLQDGFDVFDFVGGAFPQAGAGPLPRLLVRVGPAASGPFWSWAADYTRGTERSAADWYLPAVAAAATGSVPLTEEDLAAIIPWLAEADHLGGAALAEVTRQIYRLGPFPDNRLTALRTAALAGGDHELTEYLQSDLLDSELRRHLADDPDRSPAVPFKDPARAEAAIERVAALLVGADHGEATRLLLWAGQARLRLPQQVLRGGCRRIADGLLGALTTRPAAPELVAQLRQLAIEQPEFRTQLRRALAALAEPEDLQEPDVLDVLDDPAQARARPRSPEYFVELFDALPDGLLYETDLAEHPTLLAAQLTARAVRQPEARLDLLPRVLAATGEPELTGVLLRRLWPNGPSTHRQALDVLRRLPPGLGADRAAGDWFGAAVRRRPKDPAALADCLRLCQLLVETDRLAWLAEDDRGCLDKLLELRQLLVETDRPVPSGVLVELLRRPLPPTWGSARLLLGHRLPAAMARCQATPDDIPWLLSRLEHRAREAYLRQVAEELPRQPTHVARAHAEGLVAAAEVLDEWRRLRVHEALAPLVERWPAEEIERFARQVGPRSPSYAARLAARAEERRRGRVRRLTRRFPWRRKGGDR</sequence>
<name>A0ABU2JSP1_9ACTN</name>
<dbReference type="EMBL" id="JAVREO010000007">
    <property type="protein sequence ID" value="MDT0267514.1"/>
    <property type="molecule type" value="Genomic_DNA"/>
</dbReference>
<comment type="caution">
    <text evidence="4">The sequence shown here is derived from an EMBL/GenBank/DDBJ whole genome shotgun (WGS) entry which is preliminary data.</text>
</comment>
<evidence type="ECO:0000259" key="3">
    <source>
        <dbReference type="Pfam" id="PF20052"/>
    </source>
</evidence>
<keyword evidence="5" id="KW-1185">Reference proteome</keyword>
<feature type="domain" description="GTPase-associated protein 1-like C-terminal" evidence="3">
    <location>
        <begin position="276"/>
        <end position="796"/>
    </location>
</feature>
<dbReference type="Pfam" id="PF20013">
    <property type="entry name" value="GAP1-N2"/>
    <property type="match status" value="1"/>
</dbReference>